<evidence type="ECO:0000313" key="2">
    <source>
        <dbReference type="EMBL" id="MDR7208177.1"/>
    </source>
</evidence>
<sequence>MERKYKITIPKPCHENWDKMAPKENGRFCLSCSKTVIDFTTMLPEEIQHFFIQNQNESVCGRFKNEQLKSLIIQIPSRILFNHTHYHKMFLLAFFITMGTTLFSCADKDGNKEKIDKIEIVEDSLITKNDCKQNPANPPKKIIQKDPEIAYPIMTTGEIVSVDIIDNPDDTPIDYDALFNTAYLDILPVPEGGMDKFHSFLEANYIVPDKTKKYTGKVYTSFVIEKDGTLSTFKVIRDAGPGTGEEAIRVLKMVPKWIPGKLNNHAVRTTYMLPISFSNK</sequence>
<reference evidence="2 3" key="1">
    <citation type="submission" date="2023-07" db="EMBL/GenBank/DDBJ databases">
        <title>Sorghum-associated microbial communities from plants grown in Nebraska, USA.</title>
        <authorList>
            <person name="Schachtman D."/>
        </authorList>
    </citation>
    <scope>NUCLEOTIDE SEQUENCE [LARGE SCALE GENOMIC DNA]</scope>
    <source>
        <strain evidence="2 3">4129</strain>
    </source>
</reference>
<organism evidence="2 3">
    <name type="scientific">Flavobacterium piscis</name>
    <dbReference type="NCBI Taxonomy" id="1114874"/>
    <lineage>
        <taxon>Bacteria</taxon>
        <taxon>Pseudomonadati</taxon>
        <taxon>Bacteroidota</taxon>
        <taxon>Flavobacteriia</taxon>
        <taxon>Flavobacteriales</taxon>
        <taxon>Flavobacteriaceae</taxon>
        <taxon>Flavobacterium</taxon>
    </lineage>
</organism>
<proteinExistence type="predicted"/>
<dbReference type="InterPro" id="IPR037682">
    <property type="entry name" value="TonB_C"/>
</dbReference>
<dbReference type="EMBL" id="JAVDWQ010000001">
    <property type="protein sequence ID" value="MDR7208177.1"/>
    <property type="molecule type" value="Genomic_DNA"/>
</dbReference>
<dbReference type="Proteomes" id="UP001269081">
    <property type="component" value="Unassembled WGS sequence"/>
</dbReference>
<dbReference type="SUPFAM" id="SSF74653">
    <property type="entry name" value="TolA/TonB C-terminal domain"/>
    <property type="match status" value="1"/>
</dbReference>
<comment type="caution">
    <text evidence="2">The sequence shown here is derived from an EMBL/GenBank/DDBJ whole genome shotgun (WGS) entry which is preliminary data.</text>
</comment>
<evidence type="ECO:0000313" key="3">
    <source>
        <dbReference type="Proteomes" id="UP001269081"/>
    </source>
</evidence>
<name>A0ABU1Y1S4_9FLAO</name>
<feature type="domain" description="TonB C-terminal" evidence="1">
    <location>
        <begin position="212"/>
        <end position="277"/>
    </location>
</feature>
<keyword evidence="3" id="KW-1185">Reference proteome</keyword>
<protein>
    <recommendedName>
        <fullName evidence="1">TonB C-terminal domain-containing protein</fullName>
    </recommendedName>
</protein>
<gene>
    <name evidence="2" type="ORF">J2W48_000098</name>
</gene>
<evidence type="ECO:0000259" key="1">
    <source>
        <dbReference type="Pfam" id="PF03544"/>
    </source>
</evidence>
<accession>A0ABU1Y1S4</accession>
<dbReference type="RefSeq" id="WP_310276427.1">
    <property type="nucleotide sequence ID" value="NZ_JAVDWQ010000001.1"/>
</dbReference>
<dbReference type="Pfam" id="PF03544">
    <property type="entry name" value="TonB_C"/>
    <property type="match status" value="1"/>
</dbReference>
<dbReference type="Gene3D" id="3.30.1150.10">
    <property type="match status" value="1"/>
</dbReference>